<organism evidence="2 3">
    <name type="scientific">Thermocatellispora tengchongensis</name>
    <dbReference type="NCBI Taxonomy" id="1073253"/>
    <lineage>
        <taxon>Bacteria</taxon>
        <taxon>Bacillati</taxon>
        <taxon>Actinomycetota</taxon>
        <taxon>Actinomycetes</taxon>
        <taxon>Streptosporangiales</taxon>
        <taxon>Streptosporangiaceae</taxon>
        <taxon>Thermocatellispora</taxon>
    </lineage>
</organism>
<feature type="region of interest" description="Disordered" evidence="1">
    <location>
        <begin position="80"/>
        <end position="110"/>
    </location>
</feature>
<comment type="caution">
    <text evidence="2">The sequence shown here is derived from an EMBL/GenBank/DDBJ whole genome shotgun (WGS) entry which is preliminary data.</text>
</comment>
<evidence type="ECO:0000313" key="2">
    <source>
        <dbReference type="EMBL" id="MBB5137594.1"/>
    </source>
</evidence>
<dbReference type="EMBL" id="JACHGN010000019">
    <property type="protein sequence ID" value="MBB5137594.1"/>
    <property type="molecule type" value="Genomic_DNA"/>
</dbReference>
<proteinExistence type="predicted"/>
<keyword evidence="3" id="KW-1185">Reference proteome</keyword>
<evidence type="ECO:0000256" key="1">
    <source>
        <dbReference type="SAM" id="MobiDB-lite"/>
    </source>
</evidence>
<sequence length="110" mass="12266">MIPTRSDLEWCPYGCRRLVLVTITDHGRRLAVEPTPDPAGNQAIHRTGTGTWRSRALNAADAMPVQTYEHVFMPHVAASPACRPAPPPQRPLPGLVLAGGRPRPRRYRRR</sequence>
<dbReference type="AlphaFoldDB" id="A0A840P8A4"/>
<reference evidence="2 3" key="1">
    <citation type="submission" date="2020-08" db="EMBL/GenBank/DDBJ databases">
        <title>Genomic Encyclopedia of Type Strains, Phase IV (KMG-IV): sequencing the most valuable type-strain genomes for metagenomic binning, comparative biology and taxonomic classification.</title>
        <authorList>
            <person name="Goeker M."/>
        </authorList>
    </citation>
    <scope>NUCLEOTIDE SEQUENCE [LARGE SCALE GENOMIC DNA]</scope>
    <source>
        <strain evidence="2 3">DSM 45615</strain>
    </source>
</reference>
<gene>
    <name evidence="2" type="ORF">HNP84_007346</name>
</gene>
<accession>A0A840P8A4</accession>
<name>A0A840P8A4_9ACTN</name>
<evidence type="ECO:0000313" key="3">
    <source>
        <dbReference type="Proteomes" id="UP000578449"/>
    </source>
</evidence>
<dbReference type="RefSeq" id="WP_185054500.1">
    <property type="nucleotide sequence ID" value="NZ_BAABIX010000038.1"/>
</dbReference>
<protein>
    <submittedName>
        <fullName evidence="2">Uncharacterized protein</fullName>
    </submittedName>
</protein>
<dbReference type="Proteomes" id="UP000578449">
    <property type="component" value="Unassembled WGS sequence"/>
</dbReference>